<dbReference type="Gene3D" id="3.30.830.10">
    <property type="entry name" value="Metalloenzyme, LuxS/M16 peptidase-like"/>
    <property type="match status" value="2"/>
</dbReference>
<comment type="caution">
    <text evidence="4">The sequence shown here is derived from an EMBL/GenBank/DDBJ whole genome shotgun (WGS) entry which is preliminary data.</text>
</comment>
<dbReference type="PANTHER" id="PTHR11851">
    <property type="entry name" value="METALLOPROTEASE"/>
    <property type="match status" value="1"/>
</dbReference>
<evidence type="ECO:0000259" key="3">
    <source>
        <dbReference type="Pfam" id="PF05193"/>
    </source>
</evidence>
<evidence type="ECO:0000259" key="2">
    <source>
        <dbReference type="Pfam" id="PF00675"/>
    </source>
</evidence>
<dbReference type="EMBL" id="PVZF01000013">
    <property type="protein sequence ID" value="PRY11518.1"/>
    <property type="molecule type" value="Genomic_DNA"/>
</dbReference>
<comment type="similarity">
    <text evidence="1">Belongs to the peptidase M16 family.</text>
</comment>
<dbReference type="Pfam" id="PF00675">
    <property type="entry name" value="Peptidase_M16"/>
    <property type="match status" value="1"/>
</dbReference>
<evidence type="ECO:0000256" key="1">
    <source>
        <dbReference type="ARBA" id="ARBA00007261"/>
    </source>
</evidence>
<evidence type="ECO:0000313" key="4">
    <source>
        <dbReference type="EMBL" id="PRY11518.1"/>
    </source>
</evidence>
<accession>A0A2T0QYS8</accession>
<dbReference type="InterPro" id="IPR007863">
    <property type="entry name" value="Peptidase_M16_C"/>
</dbReference>
<keyword evidence="5" id="KW-1185">Reference proteome</keyword>
<protein>
    <submittedName>
        <fullName evidence="4">Putative Zn-dependent peptidase</fullName>
    </submittedName>
</protein>
<dbReference type="Pfam" id="PF05193">
    <property type="entry name" value="Peptidase_M16_C"/>
    <property type="match status" value="1"/>
</dbReference>
<dbReference type="PANTHER" id="PTHR11851:SF49">
    <property type="entry name" value="MITOCHONDRIAL-PROCESSING PEPTIDASE SUBUNIT ALPHA"/>
    <property type="match status" value="1"/>
</dbReference>
<organism evidence="4 5">
    <name type="scientific">Kineococcus rhizosphaerae</name>
    <dbReference type="NCBI Taxonomy" id="559628"/>
    <lineage>
        <taxon>Bacteria</taxon>
        <taxon>Bacillati</taxon>
        <taxon>Actinomycetota</taxon>
        <taxon>Actinomycetes</taxon>
        <taxon>Kineosporiales</taxon>
        <taxon>Kineosporiaceae</taxon>
        <taxon>Kineococcus</taxon>
    </lineage>
</organism>
<dbReference type="InterPro" id="IPR011765">
    <property type="entry name" value="Pept_M16_N"/>
</dbReference>
<reference evidence="4 5" key="1">
    <citation type="submission" date="2018-03" db="EMBL/GenBank/DDBJ databases">
        <title>Genomic Encyclopedia of Archaeal and Bacterial Type Strains, Phase II (KMG-II): from individual species to whole genera.</title>
        <authorList>
            <person name="Goeker M."/>
        </authorList>
    </citation>
    <scope>NUCLEOTIDE SEQUENCE [LARGE SCALE GENOMIC DNA]</scope>
    <source>
        <strain evidence="4 5">DSM 19711</strain>
    </source>
</reference>
<sequence length="433" mass="46177">MQGTLERAGAVTATGHRLTTRLGNGLLVVVERTPGTTGCAVAVNYRAGFREEPRGRSGLAHLFEHLMFQGSANVSRGAHFAEVQGHGGEVNGNTFTDVADYHQNAPASLLHRVLELEADRMAGLDLVPENLRVQRDVVLEEINLQVHGKPYGGFPWTVLPSAVHPRWADAHDGFGSPEDLHAVSLQECADFHEGSYAPANAAVGVCVDHDPNEVLTLVREVFDTVPARERAHLRAVPDAPGGSAGRTVEHVDALAPRPAFALGWPLAGPDRDLPAYAAATVLSAVLTRGQHSLLRAALRGSGAAADTSIGLFGPLMATTPETFVLVVHHREGDRDLARGTVDDVLDRVARTFGPADAVRAVRTATFDLARRADSPTQLVRDTTRSALLFDEPGLPQRFAAQVRAVTAADVRAAAQRLLRERPGTVVLHAGGAR</sequence>
<dbReference type="Proteomes" id="UP000238083">
    <property type="component" value="Unassembled WGS sequence"/>
</dbReference>
<dbReference type="InterPro" id="IPR050361">
    <property type="entry name" value="MPP/UQCRC_Complex"/>
</dbReference>
<evidence type="ECO:0000313" key="5">
    <source>
        <dbReference type="Proteomes" id="UP000238083"/>
    </source>
</evidence>
<dbReference type="SUPFAM" id="SSF63411">
    <property type="entry name" value="LuxS/MPP-like metallohydrolase"/>
    <property type="match status" value="2"/>
</dbReference>
<gene>
    <name evidence="4" type="ORF">CLV37_113142</name>
</gene>
<dbReference type="GO" id="GO:0046872">
    <property type="term" value="F:metal ion binding"/>
    <property type="evidence" value="ECO:0007669"/>
    <property type="project" value="InterPro"/>
</dbReference>
<name>A0A2T0QYS8_9ACTN</name>
<proteinExistence type="inferred from homology"/>
<dbReference type="InterPro" id="IPR011249">
    <property type="entry name" value="Metalloenz_LuxS/M16"/>
</dbReference>
<feature type="domain" description="Peptidase M16 N-terminal" evidence="2">
    <location>
        <begin position="28"/>
        <end position="143"/>
    </location>
</feature>
<dbReference type="RefSeq" id="WP_170127429.1">
    <property type="nucleotide sequence ID" value="NZ_PVZF01000013.1"/>
</dbReference>
<dbReference type="AlphaFoldDB" id="A0A2T0QYS8"/>
<feature type="domain" description="Peptidase M16 C-terminal" evidence="3">
    <location>
        <begin position="183"/>
        <end position="310"/>
    </location>
</feature>